<gene>
    <name evidence="3" type="ORF">HMPREF9248_0979</name>
</gene>
<protein>
    <submittedName>
        <fullName evidence="3">YGGT family protein</fullName>
    </submittedName>
</protein>
<accession>A0ABN0B0S1</accession>
<sequence>MNQVSFVIAKALEFYTWLIIIQTLLSWVASPAMSMQGSKDSLFVDIYEVLTRLTEPVLALIRRVMPPMGGLDFSPMVAVIGLQIIRGFLI</sequence>
<keyword evidence="4" id="KW-1185">Reference proteome</keyword>
<comment type="caution">
    <text evidence="3">The sequence shown here is derived from an EMBL/GenBank/DDBJ whole genome shotgun (WGS) entry which is preliminary data.</text>
</comment>
<dbReference type="RefSeq" id="WP_006304067.1">
    <property type="nucleotide sequence ID" value="NZ_AEDQ01000017.1"/>
</dbReference>
<comment type="similarity">
    <text evidence="1">Belongs to the YggT family.</text>
</comment>
<reference evidence="3 4" key="1">
    <citation type="submission" date="2010-08" db="EMBL/GenBank/DDBJ databases">
        <authorList>
            <person name="Durkin A.S."/>
            <person name="Madupu R."/>
            <person name="Torralba M."/>
            <person name="Gillis M."/>
            <person name="Methe B."/>
            <person name="Sutton G."/>
            <person name="Nelson K.E."/>
        </authorList>
    </citation>
    <scope>NUCLEOTIDE SEQUENCE [LARGE SCALE GENOMIC DNA]</scope>
    <source>
        <strain evidence="3 4">PB189-T1-4</strain>
    </source>
</reference>
<dbReference type="EMBL" id="AEDQ01000017">
    <property type="protein sequence ID" value="EFL44353.1"/>
    <property type="molecule type" value="Genomic_DNA"/>
</dbReference>
<dbReference type="PANTHER" id="PTHR33219">
    <property type="entry name" value="YLMG HOMOLOG PROTEIN 2, CHLOROPLASTIC"/>
    <property type="match status" value="1"/>
</dbReference>
<keyword evidence="2" id="KW-0472">Membrane</keyword>
<evidence type="ECO:0000256" key="2">
    <source>
        <dbReference type="SAM" id="Phobius"/>
    </source>
</evidence>
<keyword evidence="2" id="KW-0812">Transmembrane</keyword>
<evidence type="ECO:0000313" key="3">
    <source>
        <dbReference type="EMBL" id="EFL44353.1"/>
    </source>
</evidence>
<organism evidence="3 4">
    <name type="scientific">Fannyhessea vaginae PB189-T1-4</name>
    <dbReference type="NCBI Taxonomy" id="866774"/>
    <lineage>
        <taxon>Bacteria</taxon>
        <taxon>Bacillati</taxon>
        <taxon>Actinomycetota</taxon>
        <taxon>Coriobacteriia</taxon>
        <taxon>Coriobacteriales</taxon>
        <taxon>Atopobiaceae</taxon>
        <taxon>Fannyhessea</taxon>
    </lineage>
</organism>
<evidence type="ECO:0000256" key="1">
    <source>
        <dbReference type="ARBA" id="ARBA00010894"/>
    </source>
</evidence>
<name>A0ABN0B0S1_9ACTN</name>
<keyword evidence="2" id="KW-1133">Transmembrane helix</keyword>
<feature type="transmembrane region" description="Helical" evidence="2">
    <location>
        <begin position="12"/>
        <end position="29"/>
    </location>
</feature>
<dbReference type="PANTHER" id="PTHR33219:SF14">
    <property type="entry name" value="PROTEIN COFACTOR ASSEMBLY OF COMPLEX C SUBUNIT B CCB3, CHLOROPLASTIC-RELATED"/>
    <property type="match status" value="1"/>
</dbReference>
<dbReference type="Proteomes" id="UP000004431">
    <property type="component" value="Unassembled WGS sequence"/>
</dbReference>
<evidence type="ECO:0000313" key="4">
    <source>
        <dbReference type="Proteomes" id="UP000004431"/>
    </source>
</evidence>
<proteinExistence type="inferred from homology"/>
<dbReference type="Pfam" id="PF02325">
    <property type="entry name" value="CCB3_YggT"/>
    <property type="match status" value="1"/>
</dbReference>
<dbReference type="InterPro" id="IPR003425">
    <property type="entry name" value="CCB3/YggT"/>
</dbReference>